<dbReference type="Proteomes" id="UP000077339">
    <property type="component" value="Unassembled WGS sequence"/>
</dbReference>
<dbReference type="InterPro" id="IPR037108">
    <property type="entry name" value="TM1727-like_C_sf"/>
</dbReference>
<dbReference type="STRING" id="1453497.AT15_08825"/>
<dbReference type="Gene3D" id="1.10.1040.20">
    <property type="entry name" value="ProC-like, C-terminal domain"/>
    <property type="match status" value="1"/>
</dbReference>
<dbReference type="InterPro" id="IPR008927">
    <property type="entry name" value="6-PGluconate_DH-like_C_sf"/>
</dbReference>
<accession>A0A176K1P9</accession>
<dbReference type="SUPFAM" id="SSF48179">
    <property type="entry name" value="6-phosphogluconate dehydrogenase C-terminal domain-like"/>
    <property type="match status" value="1"/>
</dbReference>
<dbReference type="PATRIC" id="fig|1453497.3.peg.1748"/>
<protein>
    <recommendedName>
        <fullName evidence="5">DUF2520 domain-containing protein</fullName>
    </recommendedName>
</protein>
<comment type="caution">
    <text evidence="3">The sequence shown here is derived from an EMBL/GenBank/DDBJ whole genome shotgun (WGS) entry which is preliminary data.</text>
</comment>
<gene>
    <name evidence="3" type="ORF">AT15_08825</name>
</gene>
<name>A0A176K1P9_9BACT</name>
<evidence type="ECO:0008006" key="5">
    <source>
        <dbReference type="Google" id="ProtNLM"/>
    </source>
</evidence>
<feature type="domain" description="DUF2520" evidence="2">
    <location>
        <begin position="133"/>
        <end position="258"/>
    </location>
</feature>
<proteinExistence type="predicted"/>
<dbReference type="PANTHER" id="PTHR40459:SF1">
    <property type="entry name" value="CONSERVED HYPOTHETICAL ALANINE AND LEUCINE RICH PROTEIN"/>
    <property type="match status" value="1"/>
</dbReference>
<dbReference type="RefSeq" id="WP_068346879.1">
    <property type="nucleotide sequence ID" value="NZ_JFHK01000005.1"/>
</dbReference>
<dbReference type="Pfam" id="PF10728">
    <property type="entry name" value="DUF2520"/>
    <property type="match status" value="1"/>
</dbReference>
<reference evidence="3 4" key="1">
    <citation type="submission" date="2014-02" db="EMBL/GenBank/DDBJ databases">
        <title>Kosmotoga genome sequencing.</title>
        <authorList>
            <person name="Pollo S.M."/>
            <person name="Charchuk R."/>
            <person name="Nesbo C.L."/>
        </authorList>
    </citation>
    <scope>NUCLEOTIDE SEQUENCE [LARGE SCALE GENOMIC DNA]</scope>
    <source>
        <strain evidence="3 4">S304</strain>
    </source>
</reference>
<evidence type="ECO:0000259" key="2">
    <source>
        <dbReference type="Pfam" id="PF10728"/>
    </source>
</evidence>
<dbReference type="EMBL" id="JFHK01000005">
    <property type="protein sequence ID" value="OAA31068.1"/>
    <property type="molecule type" value="Genomic_DNA"/>
</dbReference>
<dbReference type="InterPro" id="IPR036291">
    <property type="entry name" value="NAD(P)-bd_dom_sf"/>
</dbReference>
<organism evidence="3 4">
    <name type="scientific">Kosmotoga arenicorallina S304</name>
    <dbReference type="NCBI Taxonomy" id="1453497"/>
    <lineage>
        <taxon>Bacteria</taxon>
        <taxon>Thermotogati</taxon>
        <taxon>Thermotogota</taxon>
        <taxon>Thermotogae</taxon>
        <taxon>Kosmotogales</taxon>
        <taxon>Kosmotogaceae</taxon>
        <taxon>Kosmotoga</taxon>
    </lineage>
</organism>
<evidence type="ECO:0000313" key="3">
    <source>
        <dbReference type="EMBL" id="OAA31068.1"/>
    </source>
</evidence>
<dbReference type="AlphaFoldDB" id="A0A176K1P9"/>
<dbReference type="PANTHER" id="PTHR40459">
    <property type="entry name" value="CONSERVED HYPOTHETICAL ALANINE AND LEUCINE RICH PROTEIN"/>
    <property type="match status" value="1"/>
</dbReference>
<evidence type="ECO:0000313" key="4">
    <source>
        <dbReference type="Proteomes" id="UP000077339"/>
    </source>
</evidence>
<dbReference type="InterPro" id="IPR006151">
    <property type="entry name" value="Shikm_DH/Glu-tRNA_Rdtase"/>
</dbReference>
<feature type="domain" description="Quinate/shikimate 5-dehydrogenase/glutamyl-tRNA reductase" evidence="1">
    <location>
        <begin position="2"/>
        <end position="70"/>
    </location>
</feature>
<keyword evidence="4" id="KW-1185">Reference proteome</keyword>
<dbReference type="Pfam" id="PF01488">
    <property type="entry name" value="Shikimate_DH"/>
    <property type="match status" value="1"/>
</dbReference>
<dbReference type="OrthoDB" id="9810755at2"/>
<dbReference type="Gene3D" id="3.40.50.720">
    <property type="entry name" value="NAD(P)-binding Rossmann-like Domain"/>
    <property type="match status" value="1"/>
</dbReference>
<sequence length="267" mass="29605">MRISVVGIGKAGSLLAKFFYRKGYSVSHLINRTPEQALKLAHELPGCKAGGFELLAELEDVVIIATSDSAIRDTFLRIWNVNTRPEYFIHLSGAISSRVFEEAAKAEKGVASFHPNLSISSFSISPSLLQKAIFGLEGNEKGIAFLASIAKKEGLRYVNISTESKILYHAAAVFSSNFTQLMLKQAESLYREKLLFDNLSVVELLESYLEGLLKKVKTGTLSEFSGPAARNDQRTLELEQRCLSEINPKLGKLYEELSCMIRHVRGD</sequence>
<evidence type="ECO:0000259" key="1">
    <source>
        <dbReference type="Pfam" id="PF01488"/>
    </source>
</evidence>
<dbReference type="SUPFAM" id="SSF51735">
    <property type="entry name" value="NAD(P)-binding Rossmann-fold domains"/>
    <property type="match status" value="1"/>
</dbReference>
<dbReference type="InterPro" id="IPR018931">
    <property type="entry name" value="DUF2520"/>
</dbReference>